<gene>
    <name evidence="4" type="ORF">PCOR1329_LOCUS39422</name>
</gene>
<dbReference type="SUPFAM" id="SSF52833">
    <property type="entry name" value="Thioredoxin-like"/>
    <property type="match status" value="2"/>
</dbReference>
<sequence length="690" mass="75072">MGGKRGRGGGHPRELAAAALRRLPSPPASRSALLAALLLASSAPARCRAAGPRLHAGRPTNCTRPALAVGPLINSSAELNRALKRHKRLLVGFSAASCTTCCTQEPLYEEALPLLPKGVHWVRVDMDRLEAKALATTYEIESLPAVVFLRRERGVKAVRLVEAQRPQVLAAFVSKVLAPVQLIFSGGPMSDGTFHGAWPTAEDDLFGGLRSRTARHLVRVAALFDGEPEEEDAEELAAAAEAFAGRPLSFSFARTADRGARLHVSQHPLVAAACGSLAASGRALVAMSLLDGEYVDGVRLKPGGDLAGFPVAAPASSSRGLVLNVSASGGGGMRASVPPRVTCRAFDSYDGQSVEQWVLHAILPPVGRFDPITSPLYEKTQKPLLMLFVDTSRPELPALLQLLQAAHERYNADNLRVIFLYINGVAFLHRMTSLGLTADPKRLPALAFNFVTAQLLTWQPPAEQYADGSARLTADVLNSLVQRYLSGSNERASEADAPKAVPVPKRKPGTKRDVPSLDTLSLQQRLRFVTAVNGEGFSEVVLDSSRDVAVFFFASSGKAAEASEKVAIYVNRCAERFEELKVRTIRVVRFDMSLFAAPPSVQVSEVPSMVFFPAFSKEPPYQVFRGKWKVQQLMWWIQDRASLGFSLPELPHLDEQEAALYWEQKEGLDEVRQRRVASENEGSKRQRLEL</sequence>
<organism evidence="4 5">
    <name type="scientific">Prorocentrum cordatum</name>
    <dbReference type="NCBI Taxonomy" id="2364126"/>
    <lineage>
        <taxon>Eukaryota</taxon>
        <taxon>Sar</taxon>
        <taxon>Alveolata</taxon>
        <taxon>Dinophyceae</taxon>
        <taxon>Prorocentrales</taxon>
        <taxon>Prorocentraceae</taxon>
        <taxon>Prorocentrum</taxon>
    </lineage>
</organism>
<dbReference type="Pfam" id="PF13848">
    <property type="entry name" value="Thioredoxin_6"/>
    <property type="match status" value="1"/>
</dbReference>
<dbReference type="InterPro" id="IPR013766">
    <property type="entry name" value="Thioredoxin_domain"/>
</dbReference>
<evidence type="ECO:0000313" key="5">
    <source>
        <dbReference type="Proteomes" id="UP001189429"/>
    </source>
</evidence>
<evidence type="ECO:0000259" key="3">
    <source>
        <dbReference type="PROSITE" id="PS51352"/>
    </source>
</evidence>
<accession>A0ABN9TIH7</accession>
<evidence type="ECO:0000256" key="2">
    <source>
        <dbReference type="SAM" id="MobiDB-lite"/>
    </source>
</evidence>
<feature type="domain" description="Thioredoxin" evidence="3">
    <location>
        <begin position="37"/>
        <end position="178"/>
    </location>
</feature>
<dbReference type="Proteomes" id="UP001189429">
    <property type="component" value="Unassembled WGS sequence"/>
</dbReference>
<dbReference type="CDD" id="cd02947">
    <property type="entry name" value="TRX_family"/>
    <property type="match status" value="1"/>
</dbReference>
<protein>
    <recommendedName>
        <fullName evidence="3">Thioredoxin domain-containing protein</fullName>
    </recommendedName>
</protein>
<evidence type="ECO:0000313" key="4">
    <source>
        <dbReference type="EMBL" id="CAK0845709.1"/>
    </source>
</evidence>
<dbReference type="PROSITE" id="PS51352">
    <property type="entry name" value="THIOREDOXIN_2"/>
    <property type="match status" value="1"/>
</dbReference>
<dbReference type="EMBL" id="CAUYUJ010014760">
    <property type="protein sequence ID" value="CAK0845709.1"/>
    <property type="molecule type" value="Genomic_DNA"/>
</dbReference>
<comment type="caution">
    <text evidence="4">The sequence shown here is derived from an EMBL/GenBank/DDBJ whole genome shotgun (WGS) entry which is preliminary data.</text>
</comment>
<dbReference type="PANTHER" id="PTHR18929:SF240">
    <property type="entry name" value="PROTEIN DISULFIDE-ISOMERASE"/>
    <property type="match status" value="1"/>
</dbReference>
<dbReference type="PANTHER" id="PTHR18929">
    <property type="entry name" value="PROTEIN DISULFIDE ISOMERASE"/>
    <property type="match status" value="1"/>
</dbReference>
<comment type="similarity">
    <text evidence="1">Belongs to the protein disulfide isomerase family.</text>
</comment>
<keyword evidence="5" id="KW-1185">Reference proteome</keyword>
<proteinExistence type="inferred from homology"/>
<dbReference type="InterPro" id="IPR036249">
    <property type="entry name" value="Thioredoxin-like_sf"/>
</dbReference>
<dbReference type="Pfam" id="PF00085">
    <property type="entry name" value="Thioredoxin"/>
    <property type="match status" value="1"/>
</dbReference>
<evidence type="ECO:0000256" key="1">
    <source>
        <dbReference type="ARBA" id="ARBA00006347"/>
    </source>
</evidence>
<reference evidence="4" key="1">
    <citation type="submission" date="2023-10" db="EMBL/GenBank/DDBJ databases">
        <authorList>
            <person name="Chen Y."/>
            <person name="Shah S."/>
            <person name="Dougan E. K."/>
            <person name="Thang M."/>
            <person name="Chan C."/>
        </authorList>
    </citation>
    <scope>NUCLEOTIDE SEQUENCE [LARGE SCALE GENOMIC DNA]</scope>
</reference>
<name>A0ABN9TIH7_9DINO</name>
<dbReference type="Gene3D" id="3.40.30.10">
    <property type="entry name" value="Glutaredoxin"/>
    <property type="match status" value="3"/>
</dbReference>
<feature type="region of interest" description="Disordered" evidence="2">
    <location>
        <begin position="489"/>
        <end position="514"/>
    </location>
</feature>